<reference evidence="2 3" key="1">
    <citation type="submission" date="2018-11" db="EMBL/GenBank/DDBJ databases">
        <title>Genomic Encyclopedia of Type Strains, Phase IV (KMG-IV): sequencing the most valuable type-strain genomes for metagenomic binning, comparative biology and taxonomic classification.</title>
        <authorList>
            <person name="Goeker M."/>
        </authorList>
    </citation>
    <scope>NUCLEOTIDE SEQUENCE [LARGE SCALE GENOMIC DNA]</scope>
    <source>
        <strain evidence="2 3">DSM 100275</strain>
    </source>
</reference>
<feature type="signal peptide" evidence="1">
    <location>
        <begin position="1"/>
        <end position="19"/>
    </location>
</feature>
<comment type="caution">
    <text evidence="2">The sequence shown here is derived from an EMBL/GenBank/DDBJ whole genome shotgun (WGS) entry which is preliminary data.</text>
</comment>
<accession>A0A3N1XSN1</accession>
<dbReference type="RefSeq" id="WP_123402057.1">
    <property type="nucleotide sequence ID" value="NZ_RJVI01000003.1"/>
</dbReference>
<dbReference type="Pfam" id="PF13365">
    <property type="entry name" value="Trypsin_2"/>
    <property type="match status" value="1"/>
</dbReference>
<keyword evidence="3" id="KW-1185">Reference proteome</keyword>
<evidence type="ECO:0000256" key="1">
    <source>
        <dbReference type="SAM" id="SignalP"/>
    </source>
</evidence>
<dbReference type="PANTHER" id="PTHR22939">
    <property type="entry name" value="SERINE PROTEASE FAMILY S1C HTRA-RELATED"/>
    <property type="match status" value="1"/>
</dbReference>
<keyword evidence="1" id="KW-0732">Signal</keyword>
<dbReference type="InterPro" id="IPR043504">
    <property type="entry name" value="Peptidase_S1_PA_chymotrypsin"/>
</dbReference>
<gene>
    <name evidence="2" type="ORF">EDC57_2324</name>
</gene>
<dbReference type="EMBL" id="RJVI01000003">
    <property type="protein sequence ID" value="ROR29653.1"/>
    <property type="molecule type" value="Genomic_DNA"/>
</dbReference>
<evidence type="ECO:0000313" key="3">
    <source>
        <dbReference type="Proteomes" id="UP000276634"/>
    </source>
</evidence>
<dbReference type="InterPro" id="IPR009003">
    <property type="entry name" value="Peptidase_S1_PA"/>
</dbReference>
<dbReference type="Proteomes" id="UP000276634">
    <property type="component" value="Unassembled WGS sequence"/>
</dbReference>
<dbReference type="SUPFAM" id="SSF50494">
    <property type="entry name" value="Trypsin-like serine proteases"/>
    <property type="match status" value="1"/>
</dbReference>
<organism evidence="2 3">
    <name type="scientific">Inmirania thermothiophila</name>
    <dbReference type="NCBI Taxonomy" id="1750597"/>
    <lineage>
        <taxon>Bacteria</taxon>
        <taxon>Pseudomonadati</taxon>
        <taxon>Pseudomonadota</taxon>
        <taxon>Gammaproteobacteria</taxon>
        <taxon>Chromatiales</taxon>
        <taxon>Ectothiorhodospiraceae</taxon>
        <taxon>Inmirania</taxon>
    </lineage>
</organism>
<evidence type="ECO:0000313" key="2">
    <source>
        <dbReference type="EMBL" id="ROR29653.1"/>
    </source>
</evidence>
<sequence length="254" mass="26675">MRAAGTLLAAALSAAASPAAELPDTVERVRTAVVGVGTFLPTRQPPASFRGTGFAVADGRHVLTNAHVVAGPVDVEKGEALAVFVGRGPSGRALRVRKVAEDALHDLALLRIEEGTTRLPALTLGGSRPVREGAEYAFTGFPIGTILGLYPATHRGIVSAVTPVVIPAGRARELDPVLIRRLQRPYEVYQLDATAYPGNSGSPLYEPDTGRVVGIVNKVFVQGTKEAALERPSGISYAVPIEHAVALLRRAGLR</sequence>
<dbReference type="PANTHER" id="PTHR22939:SF129">
    <property type="entry name" value="SERINE PROTEASE HTRA2, MITOCHONDRIAL"/>
    <property type="match status" value="1"/>
</dbReference>
<dbReference type="Gene3D" id="2.40.10.10">
    <property type="entry name" value="Trypsin-like serine proteases"/>
    <property type="match status" value="2"/>
</dbReference>
<dbReference type="AlphaFoldDB" id="A0A3N1XSN1"/>
<protein>
    <submittedName>
        <fullName evidence="2">Trypsin-like peptidase</fullName>
    </submittedName>
</protein>
<proteinExistence type="predicted"/>
<dbReference type="OrthoDB" id="212300at2"/>
<feature type="chain" id="PRO_5018045940" evidence="1">
    <location>
        <begin position="20"/>
        <end position="254"/>
    </location>
</feature>
<name>A0A3N1XSN1_9GAMM</name>